<dbReference type="NCBIfam" id="TIGR00254">
    <property type="entry name" value="GGDEF"/>
    <property type="match status" value="1"/>
</dbReference>
<keyword evidence="3" id="KW-1133">Transmembrane helix</keyword>
<dbReference type="InterPro" id="IPR043128">
    <property type="entry name" value="Rev_trsase/Diguanyl_cyclase"/>
</dbReference>
<comment type="caution">
    <text evidence="6">The sequence shown here is derived from an EMBL/GenBank/DDBJ whole genome shotgun (WGS) entry which is preliminary data.</text>
</comment>
<evidence type="ECO:0000313" key="7">
    <source>
        <dbReference type="Proteomes" id="UP000019276"/>
    </source>
</evidence>
<dbReference type="CDD" id="cd01949">
    <property type="entry name" value="GGDEF"/>
    <property type="match status" value="1"/>
</dbReference>
<feature type="transmembrane region" description="Helical" evidence="3">
    <location>
        <begin position="298"/>
        <end position="317"/>
    </location>
</feature>
<evidence type="ECO:0000256" key="4">
    <source>
        <dbReference type="SAM" id="SignalP"/>
    </source>
</evidence>
<dbReference type="EC" id="2.7.7.65" evidence="1"/>
<evidence type="ECO:0000259" key="5">
    <source>
        <dbReference type="PROSITE" id="PS50887"/>
    </source>
</evidence>
<keyword evidence="3" id="KW-0472">Membrane</keyword>
<feature type="signal peptide" evidence="4">
    <location>
        <begin position="1"/>
        <end position="24"/>
    </location>
</feature>
<dbReference type="PANTHER" id="PTHR45138:SF9">
    <property type="entry name" value="DIGUANYLATE CYCLASE DGCM-RELATED"/>
    <property type="match status" value="1"/>
</dbReference>
<dbReference type="PROSITE" id="PS50887">
    <property type="entry name" value="GGDEF"/>
    <property type="match status" value="1"/>
</dbReference>
<feature type="domain" description="GGDEF" evidence="5">
    <location>
        <begin position="417"/>
        <end position="548"/>
    </location>
</feature>
<feature type="transmembrane region" description="Helical" evidence="3">
    <location>
        <begin position="244"/>
        <end position="262"/>
    </location>
</feature>
<dbReference type="AlphaFoldDB" id="W7QVN1"/>
<feature type="transmembrane region" description="Helical" evidence="3">
    <location>
        <begin position="206"/>
        <end position="232"/>
    </location>
</feature>
<evidence type="ECO:0000256" key="1">
    <source>
        <dbReference type="ARBA" id="ARBA00012528"/>
    </source>
</evidence>
<dbReference type="InterPro" id="IPR050469">
    <property type="entry name" value="Diguanylate_Cyclase"/>
</dbReference>
<feature type="transmembrane region" description="Helical" evidence="3">
    <location>
        <begin position="329"/>
        <end position="347"/>
    </location>
</feature>
<keyword evidence="4" id="KW-0732">Signal</keyword>
<sequence>MKNLFIKSILLIVSCWFAVFSVNAHELTSEKRVIQDDALWHLVDDNKTPDITQLIKQYNQSSNAISSLLGRSGAALAKLPITAMQAGNWYVMPVANFVDQGHAYWQDELGNIKQLADFSQFQQPQSVVLMHGQAFKLTLKKPSTGNLWIYIKAKHYPTPAHIAVVPESQFIASSFVVNSLSIVTITVMLMLAIMALILFIKTRYKVAAFCFGYVGLHGLGWAMAAGLGQIIYPMSPVNTSYAGMYLFPFAIGCASYFAYYLFNFNRLKPIKNRLLVYYANIALLLGVGMLFLPFTWVFYLSHLLASIWVWVSLFVGYKMLSLQDFRAKYFFTGNLVYSLSLVYYMLSHFTAFDGPSPELVVMLALSIDCVCIVMSLSEWLRLKQQEFNHVMHQSRFDALTGVGNRLLLNEKLADLQNKYLVVFIDCDSIKQLNDQLGHAQGDQFLIYVADLMQQQLADLGQVFRTGGDEFIGLCEVNQGNDLVSLKWNIEKRLQEINIQVKQRWPASGISYGIATSEEGKSASQCLSIADSRMYEVKSQHKAQATSEV</sequence>
<dbReference type="GO" id="GO:0052621">
    <property type="term" value="F:diguanylate cyclase activity"/>
    <property type="evidence" value="ECO:0007669"/>
    <property type="project" value="UniProtKB-EC"/>
</dbReference>
<dbReference type="STRING" id="1328313.DS2_03105"/>
<dbReference type="Gene3D" id="3.30.70.270">
    <property type="match status" value="1"/>
</dbReference>
<dbReference type="EMBL" id="ARZY01000003">
    <property type="protein sequence ID" value="EWH11778.1"/>
    <property type="molecule type" value="Genomic_DNA"/>
</dbReference>
<dbReference type="InterPro" id="IPR011623">
    <property type="entry name" value="7TMR_DISM_rcpt_extracell_dom1"/>
</dbReference>
<comment type="catalytic activity">
    <reaction evidence="2">
        <text>2 GTP = 3',3'-c-di-GMP + 2 diphosphate</text>
        <dbReference type="Rhea" id="RHEA:24898"/>
        <dbReference type="ChEBI" id="CHEBI:33019"/>
        <dbReference type="ChEBI" id="CHEBI:37565"/>
        <dbReference type="ChEBI" id="CHEBI:58805"/>
        <dbReference type="EC" id="2.7.7.65"/>
    </reaction>
</comment>
<evidence type="ECO:0000256" key="3">
    <source>
        <dbReference type="SAM" id="Phobius"/>
    </source>
</evidence>
<dbReference type="SUPFAM" id="SSF55073">
    <property type="entry name" value="Nucleotide cyclase"/>
    <property type="match status" value="1"/>
</dbReference>
<reference evidence="6 7" key="1">
    <citation type="journal article" date="2014" name="Genome Announc.">
        <title>Draft Genome Sequence of the Agar-Degrading Bacterium Catenovulum sp. Strain DS-2, Isolated from Intestines of Haliotis diversicolor.</title>
        <authorList>
            <person name="Shan D."/>
            <person name="Li X."/>
            <person name="Gu Z."/>
            <person name="Wei G."/>
            <person name="Gao Z."/>
            <person name="Shao Z."/>
        </authorList>
    </citation>
    <scope>NUCLEOTIDE SEQUENCE [LARGE SCALE GENOMIC DNA]</scope>
    <source>
        <strain evidence="6 7">DS-2</strain>
    </source>
</reference>
<dbReference type="GO" id="GO:0043709">
    <property type="term" value="P:cell adhesion involved in single-species biofilm formation"/>
    <property type="evidence" value="ECO:0007669"/>
    <property type="project" value="TreeGrafter"/>
</dbReference>
<proteinExistence type="predicted"/>
<keyword evidence="7" id="KW-1185">Reference proteome</keyword>
<accession>W7QVN1</accession>
<feature type="transmembrane region" description="Helical" evidence="3">
    <location>
        <begin position="274"/>
        <end position="292"/>
    </location>
</feature>
<gene>
    <name evidence="6" type="ORF">DS2_03105</name>
</gene>
<organism evidence="6 7">
    <name type="scientific">Catenovulum agarivorans DS-2</name>
    <dbReference type="NCBI Taxonomy" id="1328313"/>
    <lineage>
        <taxon>Bacteria</taxon>
        <taxon>Pseudomonadati</taxon>
        <taxon>Pseudomonadota</taxon>
        <taxon>Gammaproteobacteria</taxon>
        <taxon>Alteromonadales</taxon>
        <taxon>Alteromonadaceae</taxon>
        <taxon>Catenovulum</taxon>
    </lineage>
</organism>
<dbReference type="Pfam" id="PF07695">
    <property type="entry name" value="7TMR-DISM_7TM"/>
    <property type="match status" value="1"/>
</dbReference>
<keyword evidence="3" id="KW-0812">Transmembrane</keyword>
<dbReference type="OrthoDB" id="5289013at2"/>
<dbReference type="RefSeq" id="WP_035013155.1">
    <property type="nucleotide sequence ID" value="NZ_ARZY01000003.1"/>
</dbReference>
<evidence type="ECO:0000313" key="6">
    <source>
        <dbReference type="EMBL" id="EWH11778.1"/>
    </source>
</evidence>
<dbReference type="InterPro" id="IPR000160">
    <property type="entry name" value="GGDEF_dom"/>
</dbReference>
<name>W7QVN1_9ALTE</name>
<dbReference type="GO" id="GO:0005886">
    <property type="term" value="C:plasma membrane"/>
    <property type="evidence" value="ECO:0007669"/>
    <property type="project" value="TreeGrafter"/>
</dbReference>
<dbReference type="InterPro" id="IPR029787">
    <property type="entry name" value="Nucleotide_cyclase"/>
</dbReference>
<dbReference type="eggNOG" id="COG2199">
    <property type="taxonomic scope" value="Bacteria"/>
</dbReference>
<dbReference type="SMART" id="SM00267">
    <property type="entry name" value="GGDEF"/>
    <property type="match status" value="1"/>
</dbReference>
<evidence type="ECO:0000256" key="2">
    <source>
        <dbReference type="ARBA" id="ARBA00034247"/>
    </source>
</evidence>
<dbReference type="PANTHER" id="PTHR45138">
    <property type="entry name" value="REGULATORY COMPONENTS OF SENSORY TRANSDUCTION SYSTEM"/>
    <property type="match status" value="1"/>
</dbReference>
<dbReference type="Proteomes" id="UP000019276">
    <property type="component" value="Unassembled WGS sequence"/>
</dbReference>
<protein>
    <recommendedName>
        <fullName evidence="1">diguanylate cyclase</fullName>
        <ecNumber evidence="1">2.7.7.65</ecNumber>
    </recommendedName>
</protein>
<feature type="transmembrane region" description="Helical" evidence="3">
    <location>
        <begin position="175"/>
        <end position="199"/>
    </location>
</feature>
<dbReference type="GO" id="GO:1902201">
    <property type="term" value="P:negative regulation of bacterial-type flagellum-dependent cell motility"/>
    <property type="evidence" value="ECO:0007669"/>
    <property type="project" value="TreeGrafter"/>
</dbReference>
<feature type="chain" id="PRO_5004898541" description="diguanylate cyclase" evidence="4">
    <location>
        <begin position="25"/>
        <end position="548"/>
    </location>
</feature>
<dbReference type="Pfam" id="PF00990">
    <property type="entry name" value="GGDEF"/>
    <property type="match status" value="1"/>
</dbReference>